<comment type="caution">
    <text evidence="1">The sequence shown here is derived from an EMBL/GenBank/DDBJ whole genome shotgun (WGS) entry which is preliminary data.</text>
</comment>
<dbReference type="Proteomes" id="UP000641932">
    <property type="component" value="Unassembled WGS sequence"/>
</dbReference>
<dbReference type="SUPFAM" id="SSF160631">
    <property type="entry name" value="SMI1/KNR4-like"/>
    <property type="match status" value="1"/>
</dbReference>
<dbReference type="AlphaFoldDB" id="A0A917ZST9"/>
<gene>
    <name evidence="1" type="ORF">GCM10012280_33970</name>
</gene>
<sequence>MFRSLASARGQLRGMSVWTVGSANTLKVLRLVAPPERREWAAVDWAAVERQVGLRLPADYKELVGVYGAGCFGEYLHLYQPCAAWRELDLVHQVEQGLSSLRFLRDAGALVPYRVEDPADLVPFGRAENGDECYWRRTGVEPDEWTVVVGDARGDRWTEFDGGLAEFVLGVLAASSSIAFNPY</sequence>
<keyword evidence="2" id="KW-1185">Reference proteome</keyword>
<evidence type="ECO:0000313" key="1">
    <source>
        <dbReference type="EMBL" id="GGO89826.1"/>
    </source>
</evidence>
<dbReference type="Pfam" id="PF14568">
    <property type="entry name" value="SUKH_6"/>
    <property type="match status" value="1"/>
</dbReference>
<proteinExistence type="predicted"/>
<reference evidence="1" key="1">
    <citation type="journal article" date="2014" name="Int. J. Syst. Evol. Microbiol.">
        <title>Complete genome sequence of Corynebacterium casei LMG S-19264T (=DSM 44701T), isolated from a smear-ripened cheese.</title>
        <authorList>
            <consortium name="US DOE Joint Genome Institute (JGI-PGF)"/>
            <person name="Walter F."/>
            <person name="Albersmeier A."/>
            <person name="Kalinowski J."/>
            <person name="Ruckert C."/>
        </authorList>
    </citation>
    <scope>NUCLEOTIDE SEQUENCE</scope>
    <source>
        <strain evidence="1">CGMCC 4.7201</strain>
    </source>
</reference>
<dbReference type="InterPro" id="IPR037883">
    <property type="entry name" value="Knr4/Smi1-like_sf"/>
</dbReference>
<name>A0A917ZST9_9ACTN</name>
<organism evidence="1 2">
    <name type="scientific">Wenjunlia tyrosinilytica</name>
    <dbReference type="NCBI Taxonomy" id="1544741"/>
    <lineage>
        <taxon>Bacteria</taxon>
        <taxon>Bacillati</taxon>
        <taxon>Actinomycetota</taxon>
        <taxon>Actinomycetes</taxon>
        <taxon>Kitasatosporales</taxon>
        <taxon>Streptomycetaceae</taxon>
        <taxon>Wenjunlia</taxon>
    </lineage>
</organism>
<dbReference type="Gene3D" id="3.40.1580.10">
    <property type="entry name" value="SMI1/KNR4-like"/>
    <property type="match status" value="1"/>
</dbReference>
<evidence type="ECO:0000313" key="2">
    <source>
        <dbReference type="Proteomes" id="UP000641932"/>
    </source>
</evidence>
<dbReference type="EMBL" id="BMMS01000013">
    <property type="protein sequence ID" value="GGO89826.1"/>
    <property type="molecule type" value="Genomic_DNA"/>
</dbReference>
<evidence type="ECO:0008006" key="3">
    <source>
        <dbReference type="Google" id="ProtNLM"/>
    </source>
</evidence>
<reference evidence="1" key="2">
    <citation type="submission" date="2020-09" db="EMBL/GenBank/DDBJ databases">
        <authorList>
            <person name="Sun Q."/>
            <person name="Zhou Y."/>
        </authorList>
    </citation>
    <scope>NUCLEOTIDE SEQUENCE</scope>
    <source>
        <strain evidence="1">CGMCC 4.7201</strain>
    </source>
</reference>
<protein>
    <recommendedName>
        <fullName evidence="3">Knr4/Smi1-like domain-containing protein</fullName>
    </recommendedName>
</protein>
<accession>A0A917ZST9</accession>